<evidence type="ECO:0000259" key="1">
    <source>
        <dbReference type="Pfam" id="PF00485"/>
    </source>
</evidence>
<keyword evidence="2" id="KW-0808">Transferase</keyword>
<organism evidence="2 3">
    <name type="scientific">Virgibacillus phasianinus</name>
    <dbReference type="NCBI Taxonomy" id="2017483"/>
    <lineage>
        <taxon>Bacteria</taxon>
        <taxon>Bacillati</taxon>
        <taxon>Bacillota</taxon>
        <taxon>Bacilli</taxon>
        <taxon>Bacillales</taxon>
        <taxon>Bacillaceae</taxon>
        <taxon>Virgibacillus</taxon>
    </lineage>
</organism>
<protein>
    <submittedName>
        <fullName evidence="2">Uridine kinase</fullName>
        <ecNumber evidence="2">2.7.1.48</ecNumber>
    </submittedName>
</protein>
<accession>A0A220U612</accession>
<feature type="domain" description="Phosphoribulokinase/uridine kinase" evidence="1">
    <location>
        <begin position="20"/>
        <end position="155"/>
    </location>
</feature>
<dbReference type="KEGG" id="vil:CFK37_17065"/>
<dbReference type="InterPro" id="IPR027417">
    <property type="entry name" value="P-loop_NTPase"/>
</dbReference>
<dbReference type="EMBL" id="CP022315">
    <property type="protein sequence ID" value="ASK63744.1"/>
    <property type="molecule type" value="Genomic_DNA"/>
</dbReference>
<dbReference type="Gene3D" id="3.40.50.300">
    <property type="entry name" value="P-loop containing nucleotide triphosphate hydrolases"/>
    <property type="match status" value="1"/>
</dbReference>
<dbReference type="EC" id="2.7.1.48" evidence="2"/>
<dbReference type="OrthoDB" id="1420794at2"/>
<dbReference type="Pfam" id="PF00485">
    <property type="entry name" value="PRK"/>
    <property type="match status" value="1"/>
</dbReference>
<dbReference type="GO" id="GO:0004849">
    <property type="term" value="F:uridine kinase activity"/>
    <property type="evidence" value="ECO:0007669"/>
    <property type="project" value="UniProtKB-EC"/>
</dbReference>
<dbReference type="NCBIfam" id="NF005807">
    <property type="entry name" value="PRK07667.1"/>
    <property type="match status" value="1"/>
</dbReference>
<keyword evidence="3" id="KW-1185">Reference proteome</keyword>
<dbReference type="AlphaFoldDB" id="A0A220U612"/>
<evidence type="ECO:0000313" key="2">
    <source>
        <dbReference type="EMBL" id="ASK63744.1"/>
    </source>
</evidence>
<dbReference type="Proteomes" id="UP000198312">
    <property type="component" value="Chromosome"/>
</dbReference>
<name>A0A220U612_9BACI</name>
<evidence type="ECO:0000313" key="3">
    <source>
        <dbReference type="Proteomes" id="UP000198312"/>
    </source>
</evidence>
<keyword evidence="2" id="KW-0418">Kinase</keyword>
<dbReference type="SUPFAM" id="SSF52540">
    <property type="entry name" value="P-loop containing nucleoside triphosphate hydrolases"/>
    <property type="match status" value="1"/>
</dbReference>
<dbReference type="RefSeq" id="WP_089063003.1">
    <property type="nucleotide sequence ID" value="NZ_CP022315.1"/>
</dbReference>
<dbReference type="InterPro" id="IPR006083">
    <property type="entry name" value="PRK/URK"/>
</dbReference>
<dbReference type="GO" id="GO:0005524">
    <property type="term" value="F:ATP binding"/>
    <property type="evidence" value="ECO:0007669"/>
    <property type="project" value="InterPro"/>
</dbReference>
<sequence>MEEQIIEIISKNLLKERFILGIDVLSRSGKTTLVAKVSSILKSENIPFRIIHIDDQIVERKKRYNTGHKEWVEYYQLQWDVIWLQDHLFKKIKKSNEITLPFYKDKTDSHVCRQLDVPRNCIILIEGVFLQRKEWRGYFDYVVFLDCPRNKRFIRESELAQKEMEKFQNRYWKAENYYMETVDPVGQANLVISS</sequence>
<gene>
    <name evidence="2" type="ORF">CFK37_17065</name>
</gene>
<proteinExistence type="predicted"/>
<reference evidence="2 3" key="1">
    <citation type="submission" date="2017-07" db="EMBL/GenBank/DDBJ databases">
        <title>Virgibacillus sp. LM2416.</title>
        <authorList>
            <person name="Tak E.J."/>
            <person name="Bae J.-W."/>
        </authorList>
    </citation>
    <scope>NUCLEOTIDE SEQUENCE [LARGE SCALE GENOMIC DNA]</scope>
    <source>
        <strain evidence="2 3">LM2416</strain>
    </source>
</reference>